<evidence type="ECO:0000313" key="3">
    <source>
        <dbReference type="Proteomes" id="UP001499930"/>
    </source>
</evidence>
<organism evidence="2 3">
    <name type="scientific">Streptosporangium longisporum</name>
    <dbReference type="NCBI Taxonomy" id="46187"/>
    <lineage>
        <taxon>Bacteria</taxon>
        <taxon>Bacillati</taxon>
        <taxon>Actinomycetota</taxon>
        <taxon>Actinomycetes</taxon>
        <taxon>Streptosporangiales</taxon>
        <taxon>Streptosporangiaceae</taxon>
        <taxon>Streptosporangium</taxon>
    </lineage>
</organism>
<protein>
    <submittedName>
        <fullName evidence="2">Helix-turn-helix domain-containing protein</fullName>
    </submittedName>
</protein>
<dbReference type="SUPFAM" id="SSF46955">
    <property type="entry name" value="Putative DNA-binding domain"/>
    <property type="match status" value="1"/>
</dbReference>
<gene>
    <name evidence="2" type="ORF">GCM10017559_21890</name>
</gene>
<name>A0ABP6KFA2_9ACTN</name>
<proteinExistence type="predicted"/>
<accession>A0ABP6KFA2</accession>
<keyword evidence="3" id="KW-1185">Reference proteome</keyword>
<reference evidence="3" key="1">
    <citation type="journal article" date="2019" name="Int. J. Syst. Evol. Microbiol.">
        <title>The Global Catalogue of Microorganisms (GCM) 10K type strain sequencing project: providing services to taxonomists for standard genome sequencing and annotation.</title>
        <authorList>
            <consortium name="The Broad Institute Genomics Platform"/>
            <consortium name="The Broad Institute Genome Sequencing Center for Infectious Disease"/>
            <person name="Wu L."/>
            <person name="Ma J."/>
        </authorList>
    </citation>
    <scope>NUCLEOTIDE SEQUENCE [LARGE SCALE GENOMIC DNA]</scope>
    <source>
        <strain evidence="3">JCM 3106</strain>
    </source>
</reference>
<dbReference type="RefSeq" id="WP_344892081.1">
    <property type="nucleotide sequence ID" value="NZ_BAAAWD010000006.1"/>
</dbReference>
<dbReference type="InterPro" id="IPR009061">
    <property type="entry name" value="DNA-bd_dom_put_sf"/>
</dbReference>
<evidence type="ECO:0000259" key="1">
    <source>
        <dbReference type="Pfam" id="PF12728"/>
    </source>
</evidence>
<dbReference type="Proteomes" id="UP001499930">
    <property type="component" value="Unassembled WGS sequence"/>
</dbReference>
<sequence>MSKNRDQLMTVPEVLDELGGVSRRTFYRWREIGHAPQGFKLPNGEIRIYRSEFTAWLETLREAA</sequence>
<feature type="domain" description="Helix-turn-helix" evidence="1">
    <location>
        <begin position="8"/>
        <end position="59"/>
    </location>
</feature>
<dbReference type="EMBL" id="BAAAWD010000006">
    <property type="protein sequence ID" value="GAA3000569.1"/>
    <property type="molecule type" value="Genomic_DNA"/>
</dbReference>
<comment type="caution">
    <text evidence="2">The sequence shown here is derived from an EMBL/GenBank/DDBJ whole genome shotgun (WGS) entry which is preliminary data.</text>
</comment>
<evidence type="ECO:0000313" key="2">
    <source>
        <dbReference type="EMBL" id="GAA3000569.1"/>
    </source>
</evidence>
<dbReference type="InterPro" id="IPR041657">
    <property type="entry name" value="HTH_17"/>
</dbReference>
<dbReference type="Pfam" id="PF12728">
    <property type="entry name" value="HTH_17"/>
    <property type="match status" value="1"/>
</dbReference>